<sequence length="534" mass="60114">MNFFINATMPDHKSGIEHAQLKRLMLFNDHQTDSRIVLREWDPIAHLNANAAGISDEQLINMFDYFQEATAVQAKPVSVGDIDFGVFNTNVIDDPANKRFLVTDPAGKLVARVNYDANDAQRVRSTELFDGFGNLYQVAHYDSRGFVSLIQWYTPDNKIGTETWLTPTGRVALETFNKHTMTHNNDLIKTGWRLIEADGTVMQFDTIEELTLHFFDRLNDDFWSAEMPNVFILDRAHLGDWGLLHLKKPAYTVMHLHNSHAGDAQDPMHSMVNNHYEFALNTLDQFDAVVSATHKQTHDLQLRFAPKTHLFTIPVGVVPERLLNAPRVPVAARTFGKVIAFARIAWEKHLDDLVRAVGIVKREFPEVTLDLYGYADPTDDYKARKAVENAIAEYGLGDAVQLKGYTTDIDAVENEAMMYGLTSRMEGFNLAIMEAISHGLISFSYDVNYGPNEIVQDGVNGNVVAYEDYQALADAMLQVLRDPELAQRYSTGAYASAARYSEANVWAAWRELLDDAKATWPAKLAAIPNHAMVK</sequence>
<dbReference type="Gene3D" id="3.40.50.2000">
    <property type="entry name" value="Glycogen Phosphorylase B"/>
    <property type="match status" value="3"/>
</dbReference>
<dbReference type="GeneID" id="94546617"/>
<reference evidence="3 4" key="1">
    <citation type="submission" date="2018-07" db="EMBL/GenBank/DDBJ databases">
        <title>Genomic Encyclopedia of Type Strains, Phase III (KMG-III): the genomes of soil and plant-associated and newly described type strains.</title>
        <authorList>
            <person name="Whitman W."/>
        </authorList>
    </citation>
    <scope>NUCLEOTIDE SEQUENCE [LARGE SCALE GENOMIC DNA]</scope>
    <source>
        <strain evidence="3 4">CECT 7031</strain>
    </source>
</reference>
<evidence type="ECO:0000256" key="2">
    <source>
        <dbReference type="ARBA" id="ARBA00022679"/>
    </source>
</evidence>
<dbReference type="PANTHER" id="PTHR12526">
    <property type="entry name" value="GLYCOSYLTRANSFERASE"/>
    <property type="match status" value="1"/>
</dbReference>
<proteinExistence type="predicted"/>
<keyword evidence="1" id="KW-0328">Glycosyltransferase</keyword>
<dbReference type="KEGG" id="wso:WSWS_01432"/>
<evidence type="ECO:0000313" key="3">
    <source>
        <dbReference type="EMBL" id="RDL05236.1"/>
    </source>
</evidence>
<dbReference type="CDD" id="cd04949">
    <property type="entry name" value="GT4_GtfA-like"/>
    <property type="match status" value="1"/>
</dbReference>
<dbReference type="AlphaFoldDB" id="A0A288QCG8"/>
<dbReference type="InterPro" id="IPR001296">
    <property type="entry name" value="Glyco_trans_1"/>
</dbReference>
<dbReference type="GO" id="GO:0016757">
    <property type="term" value="F:glycosyltransferase activity"/>
    <property type="evidence" value="ECO:0007669"/>
    <property type="project" value="UniProtKB-KW"/>
</dbReference>
<comment type="caution">
    <text evidence="3">The sequence shown here is derived from an EMBL/GenBank/DDBJ whole genome shotgun (WGS) entry which is preliminary data.</text>
</comment>
<dbReference type="EMBL" id="QRAS01000003">
    <property type="protein sequence ID" value="RDL05236.1"/>
    <property type="molecule type" value="Genomic_DNA"/>
</dbReference>
<keyword evidence="2 3" id="KW-0808">Transferase</keyword>
<dbReference type="PANTHER" id="PTHR12526:SF629">
    <property type="entry name" value="TEICHURONIC ACID BIOSYNTHESIS GLYCOSYLTRANSFERASE TUAH-RELATED"/>
    <property type="match status" value="1"/>
</dbReference>
<dbReference type="Proteomes" id="UP000254912">
    <property type="component" value="Unassembled WGS sequence"/>
</dbReference>
<dbReference type="Pfam" id="PF00534">
    <property type="entry name" value="Glycos_transf_1"/>
    <property type="match status" value="1"/>
</dbReference>
<dbReference type="SUPFAM" id="SSF53756">
    <property type="entry name" value="UDP-Glycosyltransferase/glycogen phosphorylase"/>
    <property type="match status" value="1"/>
</dbReference>
<evidence type="ECO:0000256" key="1">
    <source>
        <dbReference type="ARBA" id="ARBA00022676"/>
    </source>
</evidence>
<organism evidence="3 4">
    <name type="scientific">Weissella soli</name>
    <dbReference type="NCBI Taxonomy" id="155866"/>
    <lineage>
        <taxon>Bacteria</taxon>
        <taxon>Bacillati</taxon>
        <taxon>Bacillota</taxon>
        <taxon>Bacilli</taxon>
        <taxon>Lactobacillales</taxon>
        <taxon>Lactobacillaceae</taxon>
        <taxon>Weissella</taxon>
    </lineage>
</organism>
<accession>A0A288QCG8</accession>
<name>A0A288QCG8_9LACO</name>
<keyword evidence="4" id="KW-1185">Reference proteome</keyword>
<evidence type="ECO:0000313" key="4">
    <source>
        <dbReference type="Proteomes" id="UP000254912"/>
    </source>
</evidence>
<dbReference type="RefSeq" id="WP_070230604.1">
    <property type="nucleotide sequence ID" value="NZ_BJYO01000009.1"/>
</dbReference>
<gene>
    <name evidence="3" type="ORF">DFP99_1176</name>
</gene>
<protein>
    <submittedName>
        <fullName evidence="3">Poly(Glycerol-phosphate) alpha-glucosyltransferase</fullName>
    </submittedName>
</protein>